<accession>A0A1J7K2X3</accession>
<feature type="signal peptide" evidence="1">
    <location>
        <begin position="1"/>
        <end position="22"/>
    </location>
</feature>
<dbReference type="EMBL" id="KV875093">
    <property type="protein sequence ID" value="OIW34514.1"/>
    <property type="molecule type" value="Genomic_DNA"/>
</dbReference>
<reference evidence="2 3" key="1">
    <citation type="submission" date="2016-10" db="EMBL/GenBank/DDBJ databases">
        <title>Draft genome sequence of Coniochaeta ligniaria NRRL30616, a lignocellulolytic fungus for bioabatement of inhibitors in plant biomass hydrolysates.</title>
        <authorList>
            <consortium name="DOE Joint Genome Institute"/>
            <person name="Jimenez D.J."/>
            <person name="Hector R.E."/>
            <person name="Riley R."/>
            <person name="Sun H."/>
            <person name="Grigoriev I.V."/>
            <person name="Van Elsas J.D."/>
            <person name="Nichols N.N."/>
        </authorList>
    </citation>
    <scope>NUCLEOTIDE SEQUENCE [LARGE SCALE GENOMIC DNA]</scope>
    <source>
        <strain evidence="2 3">NRRL 30616</strain>
    </source>
</reference>
<proteinExistence type="predicted"/>
<dbReference type="Proteomes" id="UP000182658">
    <property type="component" value="Unassembled WGS sequence"/>
</dbReference>
<dbReference type="PANTHER" id="PTHR39599:SF1">
    <property type="entry name" value="GPI-ANCHORED PROTEIN (EUROFUNG)"/>
    <property type="match status" value="1"/>
</dbReference>
<protein>
    <recommendedName>
        <fullName evidence="4">Gpi-anchored protein</fullName>
    </recommendedName>
</protein>
<evidence type="ECO:0000256" key="1">
    <source>
        <dbReference type="SAM" id="SignalP"/>
    </source>
</evidence>
<keyword evidence="3" id="KW-1185">Reference proteome</keyword>
<keyword evidence="1" id="KW-0732">Signal</keyword>
<dbReference type="InParanoid" id="A0A1J7K2X3"/>
<evidence type="ECO:0008006" key="4">
    <source>
        <dbReference type="Google" id="ProtNLM"/>
    </source>
</evidence>
<evidence type="ECO:0000313" key="2">
    <source>
        <dbReference type="EMBL" id="OIW34514.1"/>
    </source>
</evidence>
<dbReference type="PANTHER" id="PTHR39599">
    <property type="entry name" value="GPI-ANCHORED PROTEIN (EUROFUNG)-RELATED-RELATED"/>
    <property type="match status" value="1"/>
</dbReference>
<evidence type="ECO:0000313" key="3">
    <source>
        <dbReference type="Proteomes" id="UP000182658"/>
    </source>
</evidence>
<sequence length="253" mass="24677">MKPRKQRTSTLLLLALSSLATASQLPFQPAETAQPLARRQQQGCLTNFYSCASQGAAFANICCANGQVCSLDASNNPACCPAKAILTYPELKSAVCTGTAPSSFAPPSSTSVSYVPNAYFSFPYAPTSFVDSGACSSAASACGANYDSCTSHLEGVNGGGGAAVTVVVPGTTVVGGGQAGVTLATASATSICSSLRSAACGGLQSDLCAGAGVTTGGFVIGTGTGNGAAARQTGCAVGMMVAAGVGLGIVNGL</sequence>
<organism evidence="2 3">
    <name type="scientific">Coniochaeta ligniaria NRRL 30616</name>
    <dbReference type="NCBI Taxonomy" id="1408157"/>
    <lineage>
        <taxon>Eukaryota</taxon>
        <taxon>Fungi</taxon>
        <taxon>Dikarya</taxon>
        <taxon>Ascomycota</taxon>
        <taxon>Pezizomycotina</taxon>
        <taxon>Sordariomycetes</taxon>
        <taxon>Sordariomycetidae</taxon>
        <taxon>Coniochaetales</taxon>
        <taxon>Coniochaetaceae</taxon>
        <taxon>Coniochaeta</taxon>
    </lineage>
</organism>
<dbReference type="OrthoDB" id="5410926at2759"/>
<dbReference type="AlphaFoldDB" id="A0A1J7K2X3"/>
<name>A0A1J7K2X3_9PEZI</name>
<gene>
    <name evidence="2" type="ORF">CONLIGDRAFT_638868</name>
</gene>
<feature type="chain" id="PRO_5013221743" description="Gpi-anchored protein" evidence="1">
    <location>
        <begin position="23"/>
        <end position="253"/>
    </location>
</feature>